<reference evidence="3" key="1">
    <citation type="submission" date="2009-05" db="EMBL/GenBank/DDBJ databases">
        <title>The genome sequence of Ajellomyces capsulatus strain H143.</title>
        <authorList>
            <person name="Champion M."/>
            <person name="Cuomo C.A."/>
            <person name="Ma L.-J."/>
            <person name="Henn M.R."/>
            <person name="Sil A."/>
            <person name="Goldman B."/>
            <person name="Young S.K."/>
            <person name="Kodira C.D."/>
            <person name="Zeng Q."/>
            <person name="Koehrsen M."/>
            <person name="Alvarado L."/>
            <person name="Berlin A.M."/>
            <person name="Borenstein D."/>
            <person name="Chen Z."/>
            <person name="Engels R."/>
            <person name="Freedman E."/>
            <person name="Gellesch M."/>
            <person name="Goldberg J."/>
            <person name="Griggs A."/>
            <person name="Gujja S."/>
            <person name="Heiman D.I."/>
            <person name="Hepburn T.A."/>
            <person name="Howarth C."/>
            <person name="Jen D."/>
            <person name="Larson L."/>
            <person name="Lewis B."/>
            <person name="Mehta T."/>
            <person name="Park D."/>
            <person name="Pearson M."/>
            <person name="Roberts A."/>
            <person name="Saif S."/>
            <person name="Shea T.D."/>
            <person name="Shenoy N."/>
            <person name="Sisk P."/>
            <person name="Stolte C."/>
            <person name="Sykes S."/>
            <person name="Walk T."/>
            <person name="White J."/>
            <person name="Yandava C."/>
            <person name="Klein B."/>
            <person name="McEwen J.G."/>
            <person name="Puccia R."/>
            <person name="Goldman G.H."/>
            <person name="Felipe M.S."/>
            <person name="Nino-Vega G."/>
            <person name="San-Blas G."/>
            <person name="Taylor J.W."/>
            <person name="Mendoza L."/>
            <person name="Galagan J.E."/>
            <person name="Nusbaum C."/>
            <person name="Birren B.W."/>
        </authorList>
    </citation>
    <scope>NUCLEOTIDE SEQUENCE [LARGE SCALE GENOMIC DNA]</scope>
    <source>
        <strain evidence="3">H143</strain>
    </source>
</reference>
<gene>
    <name evidence="2" type="ORF">HCDG_03477</name>
</gene>
<protein>
    <submittedName>
        <fullName evidence="2">Uncharacterized protein</fullName>
    </submittedName>
</protein>
<keyword evidence="1" id="KW-0472">Membrane</keyword>
<accession>C6HBS8</accession>
<dbReference type="AlphaFoldDB" id="C6HBS8"/>
<feature type="transmembrane region" description="Helical" evidence="1">
    <location>
        <begin position="20"/>
        <end position="39"/>
    </location>
</feature>
<keyword evidence="1" id="KW-0812">Transmembrane</keyword>
<dbReference type="Proteomes" id="UP000002624">
    <property type="component" value="Unassembled WGS sequence"/>
</dbReference>
<name>C6HBS8_AJECH</name>
<organism evidence="2 3">
    <name type="scientific">Ajellomyces capsulatus (strain H143)</name>
    <name type="common">Darling's disease fungus</name>
    <name type="synonym">Histoplasma capsulatum</name>
    <dbReference type="NCBI Taxonomy" id="544712"/>
    <lineage>
        <taxon>Eukaryota</taxon>
        <taxon>Fungi</taxon>
        <taxon>Dikarya</taxon>
        <taxon>Ascomycota</taxon>
        <taxon>Pezizomycotina</taxon>
        <taxon>Eurotiomycetes</taxon>
        <taxon>Eurotiomycetidae</taxon>
        <taxon>Onygenales</taxon>
        <taxon>Ajellomycetaceae</taxon>
        <taxon>Histoplasma</taxon>
    </lineage>
</organism>
<keyword evidence="1" id="KW-1133">Transmembrane helix</keyword>
<dbReference type="HOGENOM" id="CLU_2235825_0_0_1"/>
<evidence type="ECO:0000313" key="2">
    <source>
        <dbReference type="EMBL" id="EER42018.1"/>
    </source>
</evidence>
<dbReference type="VEuPathDB" id="FungiDB:HCDG_03477"/>
<dbReference type="EMBL" id="GG692422">
    <property type="protein sequence ID" value="EER42018.1"/>
    <property type="molecule type" value="Genomic_DNA"/>
</dbReference>
<evidence type="ECO:0000313" key="3">
    <source>
        <dbReference type="Proteomes" id="UP000002624"/>
    </source>
</evidence>
<sequence>MQPEHITQSRGGSRREHHVFLFALFSTFALAFIRGVGSVKGLGWERESMAGTSLSIPHSPFPICPTAQKRCVRIAEMDLSTPILLNMIWLLSPSGCNSAKRIPTR</sequence>
<proteinExistence type="predicted"/>
<evidence type="ECO:0000256" key="1">
    <source>
        <dbReference type="SAM" id="Phobius"/>
    </source>
</evidence>